<evidence type="ECO:0000256" key="4">
    <source>
        <dbReference type="PROSITE-ProRule" id="PRU00169"/>
    </source>
</evidence>
<feature type="modified residue" description="4-aspartylphosphate" evidence="4">
    <location>
        <position position="55"/>
    </location>
</feature>
<dbReference type="PANTHER" id="PTHR43280:SF28">
    <property type="entry name" value="HTH-TYPE TRANSCRIPTIONAL ACTIVATOR RHAS"/>
    <property type="match status" value="1"/>
</dbReference>
<evidence type="ECO:0000259" key="6">
    <source>
        <dbReference type="PROSITE" id="PS50110"/>
    </source>
</evidence>
<dbReference type="GO" id="GO:0000160">
    <property type="term" value="P:phosphorelay signal transduction system"/>
    <property type="evidence" value="ECO:0007669"/>
    <property type="project" value="InterPro"/>
</dbReference>
<dbReference type="InterPro" id="IPR001789">
    <property type="entry name" value="Sig_transdc_resp-reg_receiver"/>
</dbReference>
<dbReference type="PRINTS" id="PR00032">
    <property type="entry name" value="HTHARAC"/>
</dbReference>
<dbReference type="Gene3D" id="3.40.50.2300">
    <property type="match status" value="1"/>
</dbReference>
<evidence type="ECO:0000256" key="2">
    <source>
        <dbReference type="ARBA" id="ARBA00023125"/>
    </source>
</evidence>
<dbReference type="AlphaFoldDB" id="A0A1B2DYD2"/>
<evidence type="ECO:0000256" key="1">
    <source>
        <dbReference type="ARBA" id="ARBA00023015"/>
    </source>
</evidence>
<dbReference type="CDD" id="cd17536">
    <property type="entry name" value="REC_YesN-like"/>
    <property type="match status" value="1"/>
</dbReference>
<dbReference type="GO" id="GO:0043565">
    <property type="term" value="F:sequence-specific DNA binding"/>
    <property type="evidence" value="ECO:0007669"/>
    <property type="project" value="InterPro"/>
</dbReference>
<dbReference type="KEGG" id="pib:BBD41_09145"/>
<evidence type="ECO:0000313" key="7">
    <source>
        <dbReference type="EMBL" id="ANY72740.1"/>
    </source>
</evidence>
<keyword evidence="1" id="KW-0805">Transcription regulation</keyword>
<feature type="domain" description="Response regulatory" evidence="6">
    <location>
        <begin position="3"/>
        <end position="120"/>
    </location>
</feature>
<keyword evidence="4" id="KW-0597">Phosphoprotein</keyword>
<reference evidence="7" key="1">
    <citation type="submission" date="2016-08" db="EMBL/GenBank/DDBJ databases">
        <title>Complete Genome Seqeunce of Paenibacillus sp. nov. IHBB 9852 from high altitute lake of Indian trans-Himalayas.</title>
        <authorList>
            <person name="Kiran S."/>
            <person name="Swarnkar M.K."/>
            <person name="Rana A."/>
            <person name="Tewari R."/>
            <person name="Gulati A."/>
        </authorList>
    </citation>
    <scope>NUCLEOTIDE SEQUENCE [LARGE SCALE GENOMIC DNA]</scope>
    <source>
        <strain evidence="7">IHBB 9852</strain>
    </source>
</reference>
<sequence>MLTIAVVDDEERIRLGLGKLIRDAGEPYRVVGTFASGQELLDRMHELQPDLVITDVKMPQMDGLQLMARVRELASGTKIAVLSGYNDFEYARTAMRQGAVEYLLKPVNIKELHQLLANVLEMVQKERSERRLESDDLVSFLLGPGENRVPEHLFEEVCARLDRQPLFRGYYAILLLQASSEVTPAALERLTTEWGEERRIVGCIDGRRAVILPVRPIEHAGIARERSVMLLQQLPAGTAAKAGISGVFSGSQWLPQAYEEALRSLEQAWYSRERRVCGAQGDGHGARRKPEERYRLVRLLDKQLFPALHGGDYARLPDLAGAWLDEVAPLAAGWAELKEACAAIAAHGSEELEHRGISKDEVQWPHDPGRFEDWRAFAAALKAAIEKLVGHLEQMKSEHRAVETVKAYIQQHFTEELELQHLADLVYLTPSYLSKLFKTETGETITDYIISERIALAKRLLKEDRGLKTYKVGEQVGYPDPAYFTKVFKKMTGKTPKEYRDFVR</sequence>
<dbReference type="Pfam" id="PF12833">
    <property type="entry name" value="HTH_18"/>
    <property type="match status" value="1"/>
</dbReference>
<dbReference type="PROSITE" id="PS50110">
    <property type="entry name" value="RESPONSE_REGULATORY"/>
    <property type="match status" value="1"/>
</dbReference>
<dbReference type="RefSeq" id="WP_099477370.1">
    <property type="nucleotide sequence ID" value="NZ_CP016809.1"/>
</dbReference>
<dbReference type="Gene3D" id="1.10.10.60">
    <property type="entry name" value="Homeodomain-like"/>
    <property type="match status" value="2"/>
</dbReference>
<feature type="domain" description="HTH araC/xylS-type" evidence="5">
    <location>
        <begin position="403"/>
        <end position="502"/>
    </location>
</feature>
<gene>
    <name evidence="7" type="ORF">BBD41_09145</name>
</gene>
<keyword evidence="2 7" id="KW-0238">DNA-binding</keyword>
<dbReference type="GO" id="GO:0003700">
    <property type="term" value="F:DNA-binding transcription factor activity"/>
    <property type="evidence" value="ECO:0007669"/>
    <property type="project" value="InterPro"/>
</dbReference>
<dbReference type="SMART" id="SM00342">
    <property type="entry name" value="HTH_ARAC"/>
    <property type="match status" value="1"/>
</dbReference>
<keyword evidence="3" id="KW-0804">Transcription</keyword>
<dbReference type="SUPFAM" id="SSF46689">
    <property type="entry name" value="Homeodomain-like"/>
    <property type="match status" value="2"/>
</dbReference>
<dbReference type="InterPro" id="IPR018060">
    <property type="entry name" value="HTH_AraC"/>
</dbReference>
<dbReference type="PROSITE" id="PS01124">
    <property type="entry name" value="HTH_ARAC_FAMILY_2"/>
    <property type="match status" value="1"/>
</dbReference>
<dbReference type="SMART" id="SM00448">
    <property type="entry name" value="REC"/>
    <property type="match status" value="1"/>
</dbReference>
<dbReference type="EMBL" id="CP016809">
    <property type="protein sequence ID" value="ANY72740.1"/>
    <property type="molecule type" value="Genomic_DNA"/>
</dbReference>
<dbReference type="InterPro" id="IPR009057">
    <property type="entry name" value="Homeodomain-like_sf"/>
</dbReference>
<evidence type="ECO:0000256" key="3">
    <source>
        <dbReference type="ARBA" id="ARBA00023163"/>
    </source>
</evidence>
<organism evidence="7">
    <name type="scientific">Paenibacillus ihbetae</name>
    <dbReference type="NCBI Taxonomy" id="1870820"/>
    <lineage>
        <taxon>Bacteria</taxon>
        <taxon>Bacillati</taxon>
        <taxon>Bacillota</taxon>
        <taxon>Bacilli</taxon>
        <taxon>Bacillales</taxon>
        <taxon>Paenibacillaceae</taxon>
        <taxon>Paenibacillus</taxon>
    </lineage>
</organism>
<accession>A0A1B2DYD2</accession>
<dbReference type="InterPro" id="IPR020449">
    <property type="entry name" value="Tscrpt_reg_AraC-type_HTH"/>
</dbReference>
<evidence type="ECO:0000259" key="5">
    <source>
        <dbReference type="PROSITE" id="PS01124"/>
    </source>
</evidence>
<dbReference type="PANTHER" id="PTHR43280">
    <property type="entry name" value="ARAC-FAMILY TRANSCRIPTIONAL REGULATOR"/>
    <property type="match status" value="1"/>
</dbReference>
<proteinExistence type="predicted"/>
<protein>
    <submittedName>
        <fullName evidence="7">DNA-binding response regulator</fullName>
    </submittedName>
</protein>
<name>A0A1B2DYD2_9BACL</name>
<dbReference type="SUPFAM" id="SSF52172">
    <property type="entry name" value="CheY-like"/>
    <property type="match status" value="1"/>
</dbReference>
<dbReference type="InterPro" id="IPR011006">
    <property type="entry name" value="CheY-like_superfamily"/>
</dbReference>
<dbReference type="Pfam" id="PF00072">
    <property type="entry name" value="Response_reg"/>
    <property type="match status" value="1"/>
</dbReference>